<dbReference type="KEGG" id="bmei:Spa11_03390"/>
<dbReference type="Proteomes" id="UP000316426">
    <property type="component" value="Chromosome"/>
</dbReference>
<protein>
    <recommendedName>
        <fullName evidence="1">BioF2-like acetyltransferase domain-containing protein</fullName>
    </recommendedName>
</protein>
<feature type="domain" description="BioF2-like acetyltransferase" evidence="1">
    <location>
        <begin position="182"/>
        <end position="328"/>
    </location>
</feature>
<dbReference type="EMBL" id="CP036349">
    <property type="protein sequence ID" value="QDV72167.1"/>
    <property type="molecule type" value="Genomic_DNA"/>
</dbReference>
<gene>
    <name evidence="2" type="ORF">Spa11_03390</name>
</gene>
<dbReference type="RefSeq" id="WP_145105953.1">
    <property type="nucleotide sequence ID" value="NZ_CP036349.1"/>
</dbReference>
<dbReference type="Pfam" id="PF13480">
    <property type="entry name" value="Acetyltransf_6"/>
    <property type="match status" value="1"/>
</dbReference>
<reference evidence="2 3" key="1">
    <citation type="submission" date="2019-02" db="EMBL/GenBank/DDBJ databases">
        <title>Deep-cultivation of Planctomycetes and their phenomic and genomic characterization uncovers novel biology.</title>
        <authorList>
            <person name="Wiegand S."/>
            <person name="Jogler M."/>
            <person name="Boedeker C."/>
            <person name="Pinto D."/>
            <person name="Vollmers J."/>
            <person name="Rivas-Marin E."/>
            <person name="Kohn T."/>
            <person name="Peeters S.H."/>
            <person name="Heuer A."/>
            <person name="Rast P."/>
            <person name="Oberbeckmann S."/>
            <person name="Bunk B."/>
            <person name="Jeske O."/>
            <person name="Meyerdierks A."/>
            <person name="Storesund J.E."/>
            <person name="Kallscheuer N."/>
            <person name="Luecker S."/>
            <person name="Lage O.M."/>
            <person name="Pohl T."/>
            <person name="Merkel B.J."/>
            <person name="Hornburger P."/>
            <person name="Mueller R.-W."/>
            <person name="Bruemmer F."/>
            <person name="Labrenz M."/>
            <person name="Spormann A.M."/>
            <person name="Op den Camp H."/>
            <person name="Overmann J."/>
            <person name="Amann R."/>
            <person name="Jetten M.S.M."/>
            <person name="Mascher T."/>
            <person name="Medema M.H."/>
            <person name="Devos D.P."/>
            <person name="Kaster A.-K."/>
            <person name="Ovreas L."/>
            <person name="Rohde M."/>
            <person name="Galperin M.Y."/>
            <person name="Jogler C."/>
        </authorList>
    </citation>
    <scope>NUCLEOTIDE SEQUENCE [LARGE SCALE GENOMIC DNA]</scope>
    <source>
        <strain evidence="2 3">Spa11</strain>
    </source>
</reference>
<evidence type="ECO:0000313" key="2">
    <source>
        <dbReference type="EMBL" id="QDV72167.1"/>
    </source>
</evidence>
<evidence type="ECO:0000259" key="1">
    <source>
        <dbReference type="Pfam" id="PF13480"/>
    </source>
</evidence>
<evidence type="ECO:0000313" key="3">
    <source>
        <dbReference type="Proteomes" id="UP000316426"/>
    </source>
</evidence>
<name>A0A518K312_9BACT</name>
<dbReference type="SUPFAM" id="SSF55729">
    <property type="entry name" value="Acyl-CoA N-acyltransferases (Nat)"/>
    <property type="match status" value="1"/>
</dbReference>
<proteinExistence type="predicted"/>
<dbReference type="InterPro" id="IPR016181">
    <property type="entry name" value="Acyl_CoA_acyltransferase"/>
</dbReference>
<keyword evidence="3" id="KW-1185">Reference proteome</keyword>
<dbReference type="InterPro" id="IPR038740">
    <property type="entry name" value="BioF2-like_GNAT_dom"/>
</dbReference>
<dbReference type="Gene3D" id="3.40.630.30">
    <property type="match status" value="1"/>
</dbReference>
<dbReference type="AlphaFoldDB" id="A0A518K312"/>
<sequence length="398" mass="44216">MPLEVLNTLGALRRLESEWRTLALPTPMQSPDWLVSWWEAFGEQDPSCELATLAVRDDTGVLIGLAPWCLKSRAIAGGTLRFLGDGRAATDHHTLICRSPEDEPAVVTAVAKWLADNAGHAWRRLRFESIDADDRALNHLERLLVEAGLDAERVNDCGSFHVEMAPDGVEPAWDNYLATLSKNRRKRLRRWEREWFDTGRAVVRVVATEAERAELWPLLVKLHHERRAALGYVGVFDDQRFNRFHQLASERLLAAGQLRLALLELDGEPAAVDYVLQDARSLYVYQGGISDAGVELEAGHLLQLDSSRTSLAEGRTQVDLLRGDEPYKLSWGAAHRPATTLHVRPRDTAGTLERLAGAAYRWARDARRSAAEHNANASIPNPAEAGSGIAAMLDTKIP</sequence>
<accession>A0A518K312</accession>
<organism evidence="2 3">
    <name type="scientific">Botrimarina mediterranea</name>
    <dbReference type="NCBI Taxonomy" id="2528022"/>
    <lineage>
        <taxon>Bacteria</taxon>
        <taxon>Pseudomonadati</taxon>
        <taxon>Planctomycetota</taxon>
        <taxon>Planctomycetia</taxon>
        <taxon>Pirellulales</taxon>
        <taxon>Lacipirellulaceae</taxon>
        <taxon>Botrimarina</taxon>
    </lineage>
</organism>